<dbReference type="CAZy" id="GT2">
    <property type="family name" value="Glycosyltransferase Family 2"/>
</dbReference>
<feature type="transmembrane region" description="Helical" evidence="4">
    <location>
        <begin position="230"/>
        <end position="261"/>
    </location>
</feature>
<dbReference type="PANTHER" id="PTHR43179:SF12">
    <property type="entry name" value="GALACTOFURANOSYLTRANSFERASE GLFT2"/>
    <property type="match status" value="1"/>
</dbReference>
<reference evidence="7" key="1">
    <citation type="submission" date="2010-04" db="EMBL/GenBank/DDBJ databases">
        <title>Complete genome sequence of Nitrosococcus halophilus Nc4, a salt-adapted, aerobic obligate ammonia-oxidizing sulfur purple bacterium.</title>
        <authorList>
            <consortium name="US DOE Joint Genome Institute"/>
            <person name="Campbell M.A."/>
            <person name="Malfatti S.A."/>
            <person name="Chain P.S.G."/>
            <person name="Heidelberg J.F."/>
            <person name="Ward B.B."/>
            <person name="Klotz M.G."/>
        </authorList>
    </citation>
    <scope>NUCLEOTIDE SEQUENCE [LARGE SCALE GENOMIC DNA]</scope>
    <source>
        <strain evidence="7">Nc4</strain>
    </source>
</reference>
<evidence type="ECO:0000256" key="4">
    <source>
        <dbReference type="SAM" id="Phobius"/>
    </source>
</evidence>
<dbReference type="EMBL" id="CP001798">
    <property type="protein sequence ID" value="ADE16356.1"/>
    <property type="molecule type" value="Genomic_DNA"/>
</dbReference>
<evidence type="ECO:0000256" key="3">
    <source>
        <dbReference type="ARBA" id="ARBA00022679"/>
    </source>
</evidence>
<dbReference type="Gene3D" id="3.90.550.10">
    <property type="entry name" value="Spore Coat Polysaccharide Biosynthesis Protein SpsA, Chain A"/>
    <property type="match status" value="1"/>
</dbReference>
<dbReference type="AlphaFoldDB" id="D5C0N3"/>
<dbReference type="SUPFAM" id="SSF53448">
    <property type="entry name" value="Nucleotide-diphospho-sugar transferases"/>
    <property type="match status" value="1"/>
</dbReference>
<dbReference type="STRING" id="472759.Nhal_3313"/>
<keyword evidence="4" id="KW-0812">Transmembrane</keyword>
<dbReference type="Proteomes" id="UP000001844">
    <property type="component" value="Chromosome"/>
</dbReference>
<feature type="domain" description="Glycosyltransferase 2-like" evidence="5">
    <location>
        <begin position="6"/>
        <end position="123"/>
    </location>
</feature>
<accession>D5C0N3</accession>
<dbReference type="GO" id="GO:0016757">
    <property type="term" value="F:glycosyltransferase activity"/>
    <property type="evidence" value="ECO:0007669"/>
    <property type="project" value="UniProtKB-KW"/>
</dbReference>
<dbReference type="InterPro" id="IPR029044">
    <property type="entry name" value="Nucleotide-diphossugar_trans"/>
</dbReference>
<proteinExistence type="inferred from homology"/>
<keyword evidence="3 6" id="KW-0808">Transferase</keyword>
<sequence length="286" mass="33234">MEHIAVCIATFKRPQLLENLLNAIANQVTGKRFLISVIVVDNDAKASAQEIAKKYTNYYFVVPEQNIALARNRAATEAIALGGDFIAIIDDDQVPIPDWLFNLYKAIQGMDIVHGPVCRNVPETPFFRVFFSRRQYDRHKGSGNCLIRTRVFQELQFDPSFGISGGEDSDFFYRAREAKFNFVWAPDAMVTEIVPPHRMTIRWVLARSFRGGNSFIRLHRKNSNWKKQLILFWMLLIKLFIDLIYIPIMPVMAVVSPLWFWRQVRKSFAHLGQLTAFLNYVHLEYR</sequence>
<evidence type="ECO:0000313" key="6">
    <source>
        <dbReference type="EMBL" id="ADE16356.1"/>
    </source>
</evidence>
<dbReference type="KEGG" id="nhl:Nhal_3313"/>
<keyword evidence="4" id="KW-1133">Transmembrane helix</keyword>
<comment type="similarity">
    <text evidence="1">Belongs to the glycosyltransferase 2 family.</text>
</comment>
<dbReference type="Pfam" id="PF00535">
    <property type="entry name" value="Glycos_transf_2"/>
    <property type="match status" value="1"/>
</dbReference>
<dbReference type="PANTHER" id="PTHR43179">
    <property type="entry name" value="RHAMNOSYLTRANSFERASE WBBL"/>
    <property type="match status" value="1"/>
</dbReference>
<evidence type="ECO:0000256" key="2">
    <source>
        <dbReference type="ARBA" id="ARBA00022676"/>
    </source>
</evidence>
<keyword evidence="4" id="KW-0472">Membrane</keyword>
<dbReference type="HOGENOM" id="CLU_025996_3_1_6"/>
<organism evidence="6 7">
    <name type="scientific">Nitrosococcus halophilus (strain Nc4)</name>
    <dbReference type="NCBI Taxonomy" id="472759"/>
    <lineage>
        <taxon>Bacteria</taxon>
        <taxon>Pseudomonadati</taxon>
        <taxon>Pseudomonadota</taxon>
        <taxon>Gammaproteobacteria</taxon>
        <taxon>Chromatiales</taxon>
        <taxon>Chromatiaceae</taxon>
        <taxon>Nitrosococcus</taxon>
    </lineage>
</organism>
<protein>
    <submittedName>
        <fullName evidence="6">Glycosyl transferase family 2</fullName>
    </submittedName>
</protein>
<gene>
    <name evidence="6" type="ordered locus">Nhal_3313</name>
</gene>
<keyword evidence="2" id="KW-0328">Glycosyltransferase</keyword>
<dbReference type="eggNOG" id="COG1216">
    <property type="taxonomic scope" value="Bacteria"/>
</dbReference>
<dbReference type="OrthoDB" id="9802649at2"/>
<dbReference type="InterPro" id="IPR001173">
    <property type="entry name" value="Glyco_trans_2-like"/>
</dbReference>
<dbReference type="RefSeq" id="WP_013034205.1">
    <property type="nucleotide sequence ID" value="NC_013960.1"/>
</dbReference>
<keyword evidence="7" id="KW-1185">Reference proteome</keyword>
<name>D5C0N3_NITHN</name>
<evidence type="ECO:0000313" key="7">
    <source>
        <dbReference type="Proteomes" id="UP000001844"/>
    </source>
</evidence>
<evidence type="ECO:0000259" key="5">
    <source>
        <dbReference type="Pfam" id="PF00535"/>
    </source>
</evidence>
<evidence type="ECO:0000256" key="1">
    <source>
        <dbReference type="ARBA" id="ARBA00006739"/>
    </source>
</evidence>